<dbReference type="Pfam" id="PF06941">
    <property type="entry name" value="NT5C"/>
    <property type="match status" value="1"/>
</dbReference>
<proteinExistence type="predicted"/>
<evidence type="ECO:0000256" key="1">
    <source>
        <dbReference type="PIRSR" id="PIRSR610708-1"/>
    </source>
</evidence>
<feature type="active site" description="Nucleophile" evidence="1">
    <location>
        <position position="85"/>
    </location>
</feature>
<feature type="active site" description="Proton donor" evidence="1">
    <location>
        <position position="87"/>
    </location>
</feature>
<dbReference type="SMR" id="A0A172Q0F0"/>
<dbReference type="InterPro" id="IPR036412">
    <property type="entry name" value="HAD-like_sf"/>
</dbReference>
<protein>
    <submittedName>
        <fullName evidence="2">HAD like superfamily protein</fullName>
    </submittedName>
</protein>
<dbReference type="GO" id="GO:0008253">
    <property type="term" value="F:5'-nucleotidase activity"/>
    <property type="evidence" value="ECO:0007669"/>
    <property type="project" value="InterPro"/>
</dbReference>
<name>A0A172Q0F0_9CAUD</name>
<reference evidence="3" key="1">
    <citation type="submission" date="2016-03" db="EMBL/GenBank/DDBJ databases">
        <title>Characterization of Acinetobacter baumannii phage vB_AbaM_ME3.</title>
        <authorList>
            <person name="Buttimer C.T.H."/>
            <person name="Elbreki M."/>
            <person name="Coffey A."/>
        </authorList>
    </citation>
    <scope>NUCLEOTIDE SEQUENCE [LARGE SCALE GENOMIC DNA]</scope>
</reference>
<dbReference type="EMBL" id="KU935715">
    <property type="protein sequence ID" value="AND75332.1"/>
    <property type="molecule type" value="Genomic_DNA"/>
</dbReference>
<dbReference type="Gene3D" id="3.40.50.1000">
    <property type="entry name" value="HAD superfamily/HAD-like"/>
    <property type="match status" value="1"/>
</dbReference>
<evidence type="ECO:0000313" key="2">
    <source>
        <dbReference type="EMBL" id="AND75332.1"/>
    </source>
</evidence>
<keyword evidence="3" id="KW-1185">Reference proteome</keyword>
<gene>
    <name evidence="2" type="ORF">ME3_171</name>
</gene>
<dbReference type="InterPro" id="IPR010708">
    <property type="entry name" value="5'(3')-deoxyribonucleotidase"/>
</dbReference>
<dbReference type="Proteomes" id="UP000225947">
    <property type="component" value="Segment"/>
</dbReference>
<evidence type="ECO:0000313" key="3">
    <source>
        <dbReference type="Proteomes" id="UP000225947"/>
    </source>
</evidence>
<dbReference type="InterPro" id="IPR023214">
    <property type="entry name" value="HAD_sf"/>
</dbReference>
<dbReference type="OrthoDB" id="20259at10239"/>
<dbReference type="SUPFAM" id="SSF56784">
    <property type="entry name" value="HAD-like"/>
    <property type="match status" value="1"/>
</dbReference>
<sequence>MKYSELIRTPIKSTEQVCVWYHDTWCGRFRKGVLPSRKLITDLIVSSGFYICEVNTSLDLDINIRFTIVPIHIDPLKPKTIIYFDMDGVLADFNTRYIKQSYIKGSYPSLHDFSKLPKEEKDQIKEDLFTYDFFRHMWPLSKGIELLKYCRAKYDHVVILSAVGTTSHTKDIEQAKRDWLEEHVGKIDAHFVNKTENKFEVTKLYPDYQNHILIDDREKSVDPWIANGGIGILHIG</sequence>
<dbReference type="GO" id="GO:0009264">
    <property type="term" value="P:deoxyribonucleotide catabolic process"/>
    <property type="evidence" value="ECO:0007669"/>
    <property type="project" value="InterPro"/>
</dbReference>
<accession>A0A172Q0F0</accession>
<organism evidence="2 3">
    <name type="scientific">Acinetobacter phage vB_AbaM_ME3</name>
    <dbReference type="NCBI Taxonomy" id="1837876"/>
    <lineage>
        <taxon>Viruses</taxon>
        <taxon>Duplodnaviria</taxon>
        <taxon>Heunggongvirae</taxon>
        <taxon>Uroviricota</taxon>
        <taxon>Caudoviricetes</taxon>
        <taxon>Metrivirus</taxon>
        <taxon>Metrivirus ME3</taxon>
    </lineage>
</organism>